<dbReference type="Proteomes" id="UP000634136">
    <property type="component" value="Unassembled WGS sequence"/>
</dbReference>
<dbReference type="InterPro" id="IPR003958">
    <property type="entry name" value="CBFA_NFYB_domain"/>
</dbReference>
<evidence type="ECO:0000256" key="3">
    <source>
        <dbReference type="ARBA" id="ARBA00023163"/>
    </source>
</evidence>
<evidence type="ECO:0000256" key="1">
    <source>
        <dbReference type="ARBA" id="ARBA00009053"/>
    </source>
</evidence>
<dbReference type="OrthoDB" id="1426594at2759"/>
<dbReference type="PANTHER" id="PTHR11064">
    <property type="entry name" value="CCAAT-BINDING TRANSCRIPTION FACTOR-RELATED"/>
    <property type="match status" value="1"/>
</dbReference>
<dbReference type="Pfam" id="PF00808">
    <property type="entry name" value="CBFD_NFYB_HMF"/>
    <property type="match status" value="1"/>
</dbReference>
<accession>A0A834TH59</accession>
<dbReference type="EMBL" id="JAAIUW010000008">
    <property type="protein sequence ID" value="KAF7820810.1"/>
    <property type="molecule type" value="Genomic_DNA"/>
</dbReference>
<dbReference type="GO" id="GO:0000978">
    <property type="term" value="F:RNA polymerase II cis-regulatory region sequence-specific DNA binding"/>
    <property type="evidence" value="ECO:0007669"/>
    <property type="project" value="TreeGrafter"/>
</dbReference>
<dbReference type="InterPro" id="IPR027113">
    <property type="entry name" value="Transc_fact_NFYB/HAP3"/>
</dbReference>
<dbReference type="AlphaFoldDB" id="A0A834TH59"/>
<dbReference type="GO" id="GO:0016602">
    <property type="term" value="C:CCAAT-binding factor complex"/>
    <property type="evidence" value="ECO:0007669"/>
    <property type="project" value="InterPro"/>
</dbReference>
<organism evidence="5 6">
    <name type="scientific">Senna tora</name>
    <dbReference type="NCBI Taxonomy" id="362788"/>
    <lineage>
        <taxon>Eukaryota</taxon>
        <taxon>Viridiplantae</taxon>
        <taxon>Streptophyta</taxon>
        <taxon>Embryophyta</taxon>
        <taxon>Tracheophyta</taxon>
        <taxon>Spermatophyta</taxon>
        <taxon>Magnoliopsida</taxon>
        <taxon>eudicotyledons</taxon>
        <taxon>Gunneridae</taxon>
        <taxon>Pentapetalae</taxon>
        <taxon>rosids</taxon>
        <taxon>fabids</taxon>
        <taxon>Fabales</taxon>
        <taxon>Fabaceae</taxon>
        <taxon>Caesalpinioideae</taxon>
        <taxon>Cassia clade</taxon>
        <taxon>Senna</taxon>
    </lineage>
</organism>
<dbReference type="SUPFAM" id="SSF47113">
    <property type="entry name" value="Histone-fold"/>
    <property type="match status" value="1"/>
</dbReference>
<dbReference type="PANTHER" id="PTHR11064:SF115">
    <property type="entry name" value="NUCLEAR TRANSCRIPTION FACTOR Y SUBUNIT B-9"/>
    <property type="match status" value="1"/>
</dbReference>
<sequence length="213" mass="23807">MEGGEGPSFPFGHHQYKNPAECGFSYLNILPVEIPTTQIQDVDATNAGVNEDQPAPHAVVQEPIHYSPLTNLTRIMRQILPQNTRISEDSKQTLHVCVSAFIRFLTNKAKLQYQQDCCITITSDDMRWAVRNLGFNDYVEPLTTFLSYLRDVEGWLECPAYDQEIGCIILSKVYNGVSPTAAMLTSDQGLLCVTANRNTRQSCTVKTCGQTLK</sequence>
<dbReference type="GO" id="GO:0001228">
    <property type="term" value="F:DNA-binding transcription activator activity, RNA polymerase II-specific"/>
    <property type="evidence" value="ECO:0007669"/>
    <property type="project" value="InterPro"/>
</dbReference>
<name>A0A834TH59_9FABA</name>
<proteinExistence type="inferred from homology"/>
<evidence type="ECO:0000313" key="6">
    <source>
        <dbReference type="Proteomes" id="UP000634136"/>
    </source>
</evidence>
<keyword evidence="3" id="KW-0804">Transcription</keyword>
<dbReference type="Gene3D" id="1.10.20.10">
    <property type="entry name" value="Histone, subunit A"/>
    <property type="match status" value="1"/>
</dbReference>
<protein>
    <submittedName>
        <fullName evidence="5">Nuclear transcription factor Y subunit B-1-like isoform X1</fullName>
    </submittedName>
</protein>
<evidence type="ECO:0000256" key="2">
    <source>
        <dbReference type="ARBA" id="ARBA00023015"/>
    </source>
</evidence>
<keyword evidence="6" id="KW-1185">Reference proteome</keyword>
<dbReference type="InterPro" id="IPR009072">
    <property type="entry name" value="Histone-fold"/>
</dbReference>
<evidence type="ECO:0000313" key="5">
    <source>
        <dbReference type="EMBL" id="KAF7820810.1"/>
    </source>
</evidence>
<evidence type="ECO:0000259" key="4">
    <source>
        <dbReference type="Pfam" id="PF00808"/>
    </source>
</evidence>
<feature type="domain" description="Transcription factor CBF/NF-Y/archaeal histone" evidence="4">
    <location>
        <begin position="68"/>
        <end position="130"/>
    </location>
</feature>
<gene>
    <name evidence="5" type="ORF">G2W53_026265</name>
</gene>
<dbReference type="GO" id="GO:0046982">
    <property type="term" value="F:protein heterodimerization activity"/>
    <property type="evidence" value="ECO:0007669"/>
    <property type="project" value="InterPro"/>
</dbReference>
<reference evidence="5" key="1">
    <citation type="submission" date="2020-09" db="EMBL/GenBank/DDBJ databases">
        <title>Genome-Enabled Discovery of Anthraquinone Biosynthesis in Senna tora.</title>
        <authorList>
            <person name="Kang S.-H."/>
            <person name="Pandey R.P."/>
            <person name="Lee C.-M."/>
            <person name="Sim J.-S."/>
            <person name="Jeong J.-T."/>
            <person name="Choi B.-S."/>
            <person name="Jung M."/>
            <person name="Ginzburg D."/>
            <person name="Zhao K."/>
            <person name="Won S.Y."/>
            <person name="Oh T.-J."/>
            <person name="Yu Y."/>
            <person name="Kim N.-H."/>
            <person name="Lee O.R."/>
            <person name="Lee T.-H."/>
            <person name="Bashyal P."/>
            <person name="Kim T.-S."/>
            <person name="Lee W.-H."/>
            <person name="Kawkins C."/>
            <person name="Kim C.-K."/>
            <person name="Kim J.S."/>
            <person name="Ahn B.O."/>
            <person name="Rhee S.Y."/>
            <person name="Sohng J.K."/>
        </authorList>
    </citation>
    <scope>NUCLEOTIDE SEQUENCE</scope>
    <source>
        <tissue evidence="5">Leaf</tissue>
    </source>
</reference>
<keyword evidence="2" id="KW-0805">Transcription regulation</keyword>
<comment type="similarity">
    <text evidence="1">Belongs to the NFYB/HAP3 subunit family.</text>
</comment>
<comment type="caution">
    <text evidence="5">The sequence shown here is derived from an EMBL/GenBank/DDBJ whole genome shotgun (WGS) entry which is preliminary data.</text>
</comment>